<dbReference type="GO" id="GO:0016740">
    <property type="term" value="F:transferase activity"/>
    <property type="evidence" value="ECO:0007669"/>
    <property type="project" value="UniProtKB-KW"/>
</dbReference>
<sequence>MSGKNINNKKYVIISGLDLKDNNRGTAALGYGSFYFLKEKGYLKDDDIVVIFKYYNNFLKKENTSGKEYFVECDGKQVKCKEIPVFRIEKKLLDKFGILLPFTRFGRIVSNLRWVAAINGGDGFSDIYSTPTFLSRLHETNIAMKYHVPVIILPQTIGPFKEQANRDIANKILRYASKIFVRDDKFVEEFKEMGLKYEITKDLSAYMKPQPFDIDILPNAVGINVSGLTYSNTFRTLSGQFSTYPYLIKAIIKYFQSQNVPVYLIPHSYNYHQPEESNDDMIVIRDLYGKLEDNTNVYVVDRDLISPQVKYVISQMQFFIGTRMHANFAAIYTGVPLFGLAYSYKFQGAFEANGIYDSTAMINNIDEKACDAIVKKIADKYSESCVEKA</sequence>
<evidence type="ECO:0000313" key="2">
    <source>
        <dbReference type="EMBL" id="MQN10165.1"/>
    </source>
</evidence>
<accession>A0A6A7VRW2</accession>
<gene>
    <name evidence="2" type="ORF">F7D97_09600</name>
</gene>
<name>A0A6A7VRW2_9BACT</name>
<dbReference type="PANTHER" id="PTHR36836">
    <property type="entry name" value="COLANIC ACID BIOSYNTHESIS PROTEIN WCAK"/>
    <property type="match status" value="1"/>
</dbReference>
<dbReference type="InterPro" id="IPR007345">
    <property type="entry name" value="Polysacch_pyruvyl_Trfase"/>
</dbReference>
<dbReference type="AlphaFoldDB" id="A0A6A7VRW2"/>
<dbReference type="Pfam" id="PF04230">
    <property type="entry name" value="PS_pyruv_trans"/>
    <property type="match status" value="1"/>
</dbReference>
<keyword evidence="2" id="KW-0808">Transferase</keyword>
<protein>
    <submittedName>
        <fullName evidence="2">Polysaccharide pyruvyl transferase family protein</fullName>
    </submittedName>
</protein>
<reference evidence="2 3" key="1">
    <citation type="submission" date="2019-09" db="EMBL/GenBank/DDBJ databases">
        <title>Distinct polysaccharide growth profiles of human intestinal Prevotella copri isolates.</title>
        <authorList>
            <person name="Fehlner-Peach H."/>
            <person name="Magnabosco C."/>
            <person name="Raghavan V."/>
            <person name="Scher J.U."/>
            <person name="Tett A."/>
            <person name="Cox L.M."/>
            <person name="Gottsegen C."/>
            <person name="Watters A."/>
            <person name="Wiltshire- Gordon J.D."/>
            <person name="Segata N."/>
            <person name="Bonneau R."/>
            <person name="Littman D.R."/>
        </authorList>
    </citation>
    <scope>NUCLEOTIDE SEQUENCE [LARGE SCALE GENOMIC DNA]</scope>
    <source>
        <strain evidence="3">iK21513</strain>
    </source>
</reference>
<evidence type="ECO:0000259" key="1">
    <source>
        <dbReference type="Pfam" id="PF04230"/>
    </source>
</evidence>
<proteinExistence type="predicted"/>
<dbReference type="Proteomes" id="UP000406735">
    <property type="component" value="Unassembled WGS sequence"/>
</dbReference>
<feature type="domain" description="Polysaccharide pyruvyl transferase" evidence="1">
    <location>
        <begin position="113"/>
        <end position="344"/>
    </location>
</feature>
<evidence type="ECO:0000313" key="3">
    <source>
        <dbReference type="Proteomes" id="UP000406735"/>
    </source>
</evidence>
<dbReference type="PANTHER" id="PTHR36836:SF1">
    <property type="entry name" value="COLANIC ACID BIOSYNTHESIS PROTEIN WCAK"/>
    <property type="match status" value="1"/>
</dbReference>
<comment type="caution">
    <text evidence="2">The sequence shown here is derived from an EMBL/GenBank/DDBJ whole genome shotgun (WGS) entry which is preliminary data.</text>
</comment>
<dbReference type="RefSeq" id="WP_153079631.1">
    <property type="nucleotide sequence ID" value="NZ_JAPDUO010000036.1"/>
</dbReference>
<dbReference type="EMBL" id="VZCY01000084">
    <property type="protein sequence ID" value="MQN10165.1"/>
    <property type="molecule type" value="Genomic_DNA"/>
</dbReference>
<organism evidence="2 3">
    <name type="scientific">Segatella copri</name>
    <dbReference type="NCBI Taxonomy" id="165179"/>
    <lineage>
        <taxon>Bacteria</taxon>
        <taxon>Pseudomonadati</taxon>
        <taxon>Bacteroidota</taxon>
        <taxon>Bacteroidia</taxon>
        <taxon>Bacteroidales</taxon>
        <taxon>Prevotellaceae</taxon>
        <taxon>Segatella</taxon>
    </lineage>
</organism>